<feature type="compositionally biased region" description="Basic and acidic residues" evidence="4">
    <location>
        <begin position="152"/>
        <end position="165"/>
    </location>
</feature>
<dbReference type="Pfam" id="PF05157">
    <property type="entry name" value="MshEN"/>
    <property type="match status" value="1"/>
</dbReference>
<evidence type="ECO:0000259" key="5">
    <source>
        <dbReference type="PROSITE" id="PS00662"/>
    </source>
</evidence>
<dbReference type="Gene3D" id="3.30.300.160">
    <property type="entry name" value="Type II secretion system, protein E, N-terminal domain"/>
    <property type="match status" value="1"/>
</dbReference>
<proteinExistence type="inferred from homology"/>
<dbReference type="InterPro" id="IPR003593">
    <property type="entry name" value="AAA+_ATPase"/>
</dbReference>
<dbReference type="GO" id="GO:0016887">
    <property type="term" value="F:ATP hydrolysis activity"/>
    <property type="evidence" value="ECO:0007669"/>
    <property type="project" value="TreeGrafter"/>
</dbReference>
<dbReference type="Gene3D" id="3.40.50.300">
    <property type="entry name" value="P-loop containing nucleotide triphosphate hydrolases"/>
    <property type="match status" value="1"/>
</dbReference>
<dbReference type="Pfam" id="PF00437">
    <property type="entry name" value="T2SSE"/>
    <property type="match status" value="1"/>
</dbReference>
<dbReference type="Gene3D" id="3.30.450.90">
    <property type="match status" value="1"/>
</dbReference>
<dbReference type="RefSeq" id="WP_173767944.1">
    <property type="nucleotide sequence ID" value="NZ_CP048836.1"/>
</dbReference>
<reference evidence="6 7" key="1">
    <citation type="submission" date="2020-02" db="EMBL/GenBank/DDBJ databases">
        <title>Nitrogenibacter mangrovi gen. nov., sp. nov. isolated from mangrove sediment, a denitrifying betaproteobacterium.</title>
        <authorList>
            <person name="Liao H."/>
            <person name="Tian Y."/>
        </authorList>
    </citation>
    <scope>NUCLEOTIDE SEQUENCE [LARGE SCALE GENOMIC DNA]</scope>
    <source>
        <strain evidence="6 7">M9-3-2</strain>
    </source>
</reference>
<dbReference type="SMART" id="SM00382">
    <property type="entry name" value="AAA"/>
    <property type="match status" value="1"/>
</dbReference>
<evidence type="ECO:0000313" key="7">
    <source>
        <dbReference type="Proteomes" id="UP000501991"/>
    </source>
</evidence>
<dbReference type="GO" id="GO:0005886">
    <property type="term" value="C:plasma membrane"/>
    <property type="evidence" value="ECO:0007669"/>
    <property type="project" value="TreeGrafter"/>
</dbReference>
<dbReference type="PANTHER" id="PTHR30258">
    <property type="entry name" value="TYPE II SECRETION SYSTEM PROTEIN GSPE-RELATED"/>
    <property type="match status" value="1"/>
</dbReference>
<accession>A0A6C1B9G7</accession>
<protein>
    <submittedName>
        <fullName evidence="6">Type II/IV secretion system protein</fullName>
    </submittedName>
</protein>
<dbReference type="Gene3D" id="1.10.40.70">
    <property type="match status" value="1"/>
</dbReference>
<evidence type="ECO:0000256" key="2">
    <source>
        <dbReference type="ARBA" id="ARBA00022741"/>
    </source>
</evidence>
<dbReference type="SUPFAM" id="SSF160246">
    <property type="entry name" value="EspE N-terminal domain-like"/>
    <property type="match status" value="1"/>
</dbReference>
<dbReference type="GO" id="GO:0005524">
    <property type="term" value="F:ATP binding"/>
    <property type="evidence" value="ECO:0007669"/>
    <property type="project" value="UniProtKB-KW"/>
</dbReference>
<keyword evidence="7" id="KW-1185">Reference proteome</keyword>
<dbReference type="AlphaFoldDB" id="A0A6C1B9G7"/>
<comment type="similarity">
    <text evidence="1">Belongs to the GSP E family.</text>
</comment>
<evidence type="ECO:0000256" key="4">
    <source>
        <dbReference type="SAM" id="MobiDB-lite"/>
    </source>
</evidence>
<dbReference type="SUPFAM" id="SSF52540">
    <property type="entry name" value="P-loop containing nucleoside triphosphate hydrolases"/>
    <property type="match status" value="1"/>
</dbReference>
<dbReference type="KEGG" id="azq:G3580_18260"/>
<name>A0A6C1B9G7_9RHOO</name>
<dbReference type="InterPro" id="IPR027417">
    <property type="entry name" value="P-loop_NTPase"/>
</dbReference>
<evidence type="ECO:0000256" key="1">
    <source>
        <dbReference type="ARBA" id="ARBA00006611"/>
    </source>
</evidence>
<dbReference type="EMBL" id="CP048836">
    <property type="protein sequence ID" value="QID19388.1"/>
    <property type="molecule type" value="Genomic_DNA"/>
</dbReference>
<feature type="region of interest" description="Disordered" evidence="4">
    <location>
        <begin position="152"/>
        <end position="172"/>
    </location>
</feature>
<gene>
    <name evidence="6" type="ORF">G3580_18260</name>
</gene>
<sequence>MDDHYTANVEQDEDIFALAFDAFVGTARLSPESLERIRAAALHSSLPPSSVSVKLGLLSELEVAEAMANAVGEPLLRRADFPALPLEIDDLNQTYLEARHVVPISIREGSIEVAMANPLDATTRSGIEFAVRRSVKAFAALESEIADFHAEHAPKQNDSSHEDGGGKSQQTQDDLVVLSDQSSDAPVIQLVNRLITSAVDGGASDIHLEPRDSGMSVRYRVDGELKSVETLSGRWMDAVASRIKLLSQLDIAERRLPQDGRMRFVVRGQAVDLRVASFPSLNGESIVLRILGRNALGLDLNHAGLSQPGLSALTSALSRPHGIILITGPTGSGKTTTLYAALKHILRPELKVITVEDPVEYTLPGVVQQQVRQDIGLTYPIALRSMLRNDPDVIMIGEIRDGETADIAIRAALTGHLVLATLHTNTAAGAITRLLDLGVESFLLASTLSLTSAQRLVRRLCVHCRHPRPATVQEQAWFKSAGLGGGSNTQTLYDPTGCLECSGKGFAGRVPLFEALNIGDPERELIRQWEGEARFERQHANRANGLWEHGVDRVLSGETTFAELLKVVPCPTS</sequence>
<dbReference type="PANTHER" id="PTHR30258:SF2">
    <property type="entry name" value="COMG OPERON PROTEIN 1"/>
    <property type="match status" value="1"/>
</dbReference>
<dbReference type="Proteomes" id="UP000501991">
    <property type="component" value="Chromosome"/>
</dbReference>
<dbReference type="PROSITE" id="PS00662">
    <property type="entry name" value="T2SP_E"/>
    <property type="match status" value="1"/>
</dbReference>
<keyword evidence="3" id="KW-0067">ATP-binding</keyword>
<feature type="domain" description="Bacterial type II secretion system protein E" evidence="5">
    <location>
        <begin position="387"/>
        <end position="401"/>
    </location>
</feature>
<dbReference type="InterPro" id="IPR001482">
    <property type="entry name" value="T2SS/T4SS_dom"/>
</dbReference>
<evidence type="ECO:0000256" key="3">
    <source>
        <dbReference type="ARBA" id="ARBA00022840"/>
    </source>
</evidence>
<dbReference type="InterPro" id="IPR007831">
    <property type="entry name" value="T2SS_GspE_N"/>
</dbReference>
<evidence type="ECO:0000313" key="6">
    <source>
        <dbReference type="EMBL" id="QID19388.1"/>
    </source>
</evidence>
<dbReference type="CDD" id="cd01129">
    <property type="entry name" value="PulE-GspE-like"/>
    <property type="match status" value="1"/>
</dbReference>
<organism evidence="6 7">
    <name type="scientific">Nitrogeniibacter mangrovi</name>
    <dbReference type="NCBI Taxonomy" id="2016596"/>
    <lineage>
        <taxon>Bacteria</taxon>
        <taxon>Pseudomonadati</taxon>
        <taxon>Pseudomonadota</taxon>
        <taxon>Betaproteobacteria</taxon>
        <taxon>Rhodocyclales</taxon>
        <taxon>Zoogloeaceae</taxon>
        <taxon>Nitrogeniibacter</taxon>
    </lineage>
</organism>
<dbReference type="InterPro" id="IPR037257">
    <property type="entry name" value="T2SS_E_N_sf"/>
</dbReference>
<keyword evidence="2" id="KW-0547">Nucleotide-binding</keyword>